<accession>A0A6B9V776</accession>
<gene>
    <name evidence="2" type="ORF">DS421_19g647390</name>
</gene>
<proteinExistence type="predicted"/>
<protein>
    <submittedName>
        <fullName evidence="2">Uncharacterized protein</fullName>
    </submittedName>
</protein>
<keyword evidence="1" id="KW-1133">Transmembrane helix</keyword>
<feature type="transmembrane region" description="Helical" evidence="1">
    <location>
        <begin position="202"/>
        <end position="224"/>
    </location>
</feature>
<dbReference type="PANTHER" id="PTHR46666:SF10">
    <property type="entry name" value="RIBOSOMAL PROTEIN L18AE FAMILY"/>
    <property type="match status" value="1"/>
</dbReference>
<keyword evidence="1" id="KW-0472">Membrane</keyword>
<dbReference type="AlphaFoldDB" id="A0A6B9V776"/>
<dbReference type="Proteomes" id="UP000464620">
    <property type="component" value="Chromosome B09"/>
</dbReference>
<dbReference type="EMBL" id="CP031001">
    <property type="protein sequence ID" value="QHN76834.1"/>
    <property type="molecule type" value="Genomic_DNA"/>
</dbReference>
<organism evidence="2 3">
    <name type="scientific">Arachis hypogaea</name>
    <name type="common">Peanut</name>
    <dbReference type="NCBI Taxonomy" id="3818"/>
    <lineage>
        <taxon>Eukaryota</taxon>
        <taxon>Viridiplantae</taxon>
        <taxon>Streptophyta</taxon>
        <taxon>Embryophyta</taxon>
        <taxon>Tracheophyta</taxon>
        <taxon>Spermatophyta</taxon>
        <taxon>Magnoliopsida</taxon>
        <taxon>eudicotyledons</taxon>
        <taxon>Gunneridae</taxon>
        <taxon>Pentapetalae</taxon>
        <taxon>rosids</taxon>
        <taxon>fabids</taxon>
        <taxon>Fabales</taxon>
        <taxon>Fabaceae</taxon>
        <taxon>Papilionoideae</taxon>
        <taxon>50 kb inversion clade</taxon>
        <taxon>dalbergioids sensu lato</taxon>
        <taxon>Dalbergieae</taxon>
        <taxon>Pterocarpus clade</taxon>
        <taxon>Arachis</taxon>
    </lineage>
</organism>
<reference evidence="2 3" key="1">
    <citation type="submission" date="2020-01" db="EMBL/GenBank/DDBJ databases">
        <title>Genome sequence of Arachis hypogaea, cultivar Shitouqi.</title>
        <authorList>
            <person name="Zhuang W."/>
            <person name="Chen H."/>
            <person name="Varshney R."/>
            <person name="Wang D."/>
            <person name="Ming R."/>
        </authorList>
    </citation>
    <scope>NUCLEOTIDE SEQUENCE [LARGE SCALE GENOMIC DNA]</scope>
    <source>
        <tissue evidence="2">Young leaf</tissue>
    </source>
</reference>
<evidence type="ECO:0000313" key="3">
    <source>
        <dbReference type="Proteomes" id="UP000464620"/>
    </source>
</evidence>
<dbReference type="PANTHER" id="PTHR46666">
    <property type="entry name" value="60S RIBOSOMAL L18A-LIKE PROTEIN"/>
    <property type="match status" value="1"/>
</dbReference>
<evidence type="ECO:0000313" key="2">
    <source>
        <dbReference type="EMBL" id="QHN76834.1"/>
    </source>
</evidence>
<name>A0A6B9V776_ARAHY</name>
<evidence type="ECO:0000256" key="1">
    <source>
        <dbReference type="SAM" id="Phobius"/>
    </source>
</evidence>
<keyword evidence="1" id="KW-0812">Transmembrane</keyword>
<sequence length="225" mass="25155">MEEENNLNSLNYLRPKRVEKWQEKIIKPNTALEEEEPSSPKLENPSTPFLSFCRCFLPFSPFIIPSPAKLCCQHAVPLAREEAREPAGPPRELFAAAVGGSSPETVPLGFSDMCCQFSSIGPLSDYDIFHGSRWIHLSKGTGIMLQSGIQKIHNWENLTSHFHVLAVELDGSRFACPLLWYYATILYFGNYYHKDPRERAGLAASAIAALVFTIAVLIAVLVIFL</sequence>